<dbReference type="PANTHER" id="PTHR47143">
    <property type="entry name" value="TRANSIENT RECEPTOR POTENTIAL CATION CHANNEL PROTEIN PAINLESS"/>
    <property type="match status" value="1"/>
</dbReference>
<feature type="chain" id="PRO_5031000886" description="F-box domain-containing protein" evidence="9">
    <location>
        <begin position="24"/>
        <end position="476"/>
    </location>
</feature>
<dbReference type="GO" id="GO:0022857">
    <property type="term" value="F:transmembrane transporter activity"/>
    <property type="evidence" value="ECO:0007669"/>
    <property type="project" value="TreeGrafter"/>
</dbReference>
<name>A0A7R7XN47_9EURO</name>
<dbReference type="PROSITE" id="PS50088">
    <property type="entry name" value="ANK_REPEAT"/>
    <property type="match status" value="4"/>
</dbReference>
<organism evidence="11 12">
    <name type="scientific">Aspergillus puulaauensis</name>
    <dbReference type="NCBI Taxonomy" id="1220207"/>
    <lineage>
        <taxon>Eukaryota</taxon>
        <taxon>Fungi</taxon>
        <taxon>Dikarya</taxon>
        <taxon>Ascomycota</taxon>
        <taxon>Pezizomycotina</taxon>
        <taxon>Eurotiomycetes</taxon>
        <taxon>Eurotiomycetidae</taxon>
        <taxon>Eurotiales</taxon>
        <taxon>Aspergillaceae</taxon>
        <taxon>Aspergillus</taxon>
    </lineage>
</organism>
<dbReference type="GO" id="GO:1902495">
    <property type="term" value="C:transmembrane transporter complex"/>
    <property type="evidence" value="ECO:0007669"/>
    <property type="project" value="TreeGrafter"/>
</dbReference>
<dbReference type="Pfam" id="PF00646">
    <property type="entry name" value="F-box"/>
    <property type="match status" value="1"/>
</dbReference>
<reference evidence="11" key="2">
    <citation type="submission" date="2021-02" db="EMBL/GenBank/DDBJ databases">
        <title>Aspergillus puulaauensis MK2 genome sequence.</title>
        <authorList>
            <person name="Futagami T."/>
            <person name="Mori K."/>
            <person name="Kadooka C."/>
            <person name="Tanaka T."/>
        </authorList>
    </citation>
    <scope>NUCLEOTIDE SEQUENCE</scope>
    <source>
        <strain evidence="11">MK2</strain>
    </source>
</reference>
<evidence type="ECO:0000313" key="11">
    <source>
        <dbReference type="EMBL" id="BCS24212.1"/>
    </source>
</evidence>
<feature type="domain" description="F-box" evidence="10">
    <location>
        <begin position="2"/>
        <end position="55"/>
    </location>
</feature>
<reference evidence="11" key="1">
    <citation type="submission" date="2021-01" db="EMBL/GenBank/DDBJ databases">
        <authorList>
            <consortium name="Aspergillus puulaauensis MK2 genome sequencing consortium"/>
            <person name="Kazuki M."/>
            <person name="Futagami T."/>
        </authorList>
    </citation>
    <scope>NUCLEOTIDE SEQUENCE</scope>
    <source>
        <strain evidence="11">MK2</strain>
    </source>
</reference>
<dbReference type="PANTHER" id="PTHR47143:SF1">
    <property type="entry name" value="ION_TRANS DOMAIN-CONTAINING PROTEIN"/>
    <property type="match status" value="1"/>
</dbReference>
<feature type="repeat" description="ANK" evidence="8">
    <location>
        <begin position="208"/>
        <end position="240"/>
    </location>
</feature>
<protein>
    <recommendedName>
        <fullName evidence="10">F-box domain-containing protein</fullName>
    </recommendedName>
</protein>
<keyword evidence="6" id="KW-0325">Glycoprotein</keyword>
<dbReference type="InterPro" id="IPR036770">
    <property type="entry name" value="Ankyrin_rpt-contain_sf"/>
</dbReference>
<proteinExistence type="predicted"/>
<feature type="signal peptide" evidence="9">
    <location>
        <begin position="1"/>
        <end position="23"/>
    </location>
</feature>
<keyword evidence="5" id="KW-0406">Ion transport</keyword>
<dbReference type="InterPro" id="IPR036047">
    <property type="entry name" value="F-box-like_dom_sf"/>
</dbReference>
<evidence type="ECO:0000256" key="4">
    <source>
        <dbReference type="ARBA" id="ARBA00023043"/>
    </source>
</evidence>
<keyword evidence="1" id="KW-0813">Transport</keyword>
<keyword evidence="4 8" id="KW-0040">ANK repeat</keyword>
<dbReference type="GO" id="GO:0034220">
    <property type="term" value="P:monoatomic ion transmembrane transport"/>
    <property type="evidence" value="ECO:0007669"/>
    <property type="project" value="UniProtKB-KW"/>
</dbReference>
<dbReference type="InterPro" id="IPR052076">
    <property type="entry name" value="TRP_cation_channel"/>
</dbReference>
<keyword evidence="9" id="KW-0732">Signal</keyword>
<dbReference type="InterPro" id="IPR001810">
    <property type="entry name" value="F-box_dom"/>
</dbReference>
<feature type="repeat" description="ANK" evidence="8">
    <location>
        <begin position="418"/>
        <end position="450"/>
    </location>
</feature>
<dbReference type="PROSITE" id="PS50297">
    <property type="entry name" value="ANK_REP_REGION"/>
    <property type="match status" value="2"/>
</dbReference>
<evidence type="ECO:0000313" key="12">
    <source>
        <dbReference type="Proteomes" id="UP000654913"/>
    </source>
</evidence>
<evidence type="ECO:0000256" key="3">
    <source>
        <dbReference type="ARBA" id="ARBA00022737"/>
    </source>
</evidence>
<dbReference type="SUPFAM" id="SSF48403">
    <property type="entry name" value="Ankyrin repeat"/>
    <property type="match status" value="2"/>
</dbReference>
<sequence>MPRHPFNLPVELVLMILDYLSLTDLFSIARVSMQARSFTLPTLQSLSLEEKLRQLERAAEADNHGHILELLSMLKREIFQDKTKFFVLQTLFRSSYVQSMRTWLTHLAPSCPLTDTQWRKQEDWKATLSSAMQSSKPQALQLVFEYGAPLSAVIDAHPFDDPVRDMSPSLSKTENYYLHHAVIRGYQAVVDLLLSRDGDAHVNWRDPAGRTPLIFAAKSGWAGIVTSLLSHNADVDHVTDKDRESALQCAVESGYTDIVASLLAHNAKVDLTIDQDGVSTLHYALRNGYGSIALMLIDHGADIGFINRFGNTALHYAVRKDWGGEFQQEQPVLKKLLEAGANPEVVDMNGDTPIELAVRWDNTKAVEVLLQQSYVDINKRLRNGSTLFSLALNAGPGMIALFVRHGADVNRVQRGTSRRRTPLQYVIYGGRLDSAAALLEAGADPCKRDMDGLDAWDHAERSDNSLDLLSVLGQRP</sequence>
<keyword evidence="12" id="KW-1185">Reference proteome</keyword>
<evidence type="ECO:0000259" key="10">
    <source>
        <dbReference type="PROSITE" id="PS50181"/>
    </source>
</evidence>
<dbReference type="EMBL" id="AP024446">
    <property type="protein sequence ID" value="BCS24212.1"/>
    <property type="molecule type" value="Genomic_DNA"/>
</dbReference>
<dbReference type="Pfam" id="PF00023">
    <property type="entry name" value="Ank"/>
    <property type="match status" value="1"/>
</dbReference>
<dbReference type="PROSITE" id="PS50181">
    <property type="entry name" value="FBOX"/>
    <property type="match status" value="1"/>
</dbReference>
<feature type="repeat" description="ANK" evidence="8">
    <location>
        <begin position="309"/>
        <end position="348"/>
    </location>
</feature>
<evidence type="ECO:0000256" key="8">
    <source>
        <dbReference type="PROSITE-ProRule" id="PRU00023"/>
    </source>
</evidence>
<dbReference type="InterPro" id="IPR002110">
    <property type="entry name" value="Ankyrin_rpt"/>
</dbReference>
<dbReference type="Pfam" id="PF12796">
    <property type="entry name" value="Ank_2"/>
    <property type="match status" value="2"/>
</dbReference>
<dbReference type="OrthoDB" id="4464097at2759"/>
<evidence type="ECO:0000256" key="5">
    <source>
        <dbReference type="ARBA" id="ARBA00023065"/>
    </source>
</evidence>
<dbReference type="RefSeq" id="XP_041556406.1">
    <property type="nucleotide sequence ID" value="XM_041703753.1"/>
</dbReference>
<dbReference type="CDD" id="cd09917">
    <property type="entry name" value="F-box_SF"/>
    <property type="match status" value="1"/>
</dbReference>
<evidence type="ECO:0000256" key="7">
    <source>
        <dbReference type="ARBA" id="ARBA00023303"/>
    </source>
</evidence>
<keyword evidence="3" id="KW-0677">Repeat</keyword>
<dbReference type="Gene3D" id="1.25.40.20">
    <property type="entry name" value="Ankyrin repeat-containing domain"/>
    <property type="match status" value="2"/>
</dbReference>
<dbReference type="SUPFAM" id="SSF81383">
    <property type="entry name" value="F-box domain"/>
    <property type="match status" value="1"/>
</dbReference>
<gene>
    <name evidence="11" type="ORF">APUU_40656S</name>
</gene>
<dbReference type="AlphaFoldDB" id="A0A7R7XN47"/>
<dbReference type="KEGG" id="apuu:APUU_40656S"/>
<evidence type="ECO:0000256" key="6">
    <source>
        <dbReference type="ARBA" id="ARBA00023180"/>
    </source>
</evidence>
<keyword evidence="2" id="KW-0716">Sensory transduction</keyword>
<feature type="repeat" description="ANK" evidence="8">
    <location>
        <begin position="276"/>
        <end position="308"/>
    </location>
</feature>
<dbReference type="Proteomes" id="UP000654913">
    <property type="component" value="Chromosome 4"/>
</dbReference>
<accession>A0A7R7XN47</accession>
<evidence type="ECO:0000256" key="2">
    <source>
        <dbReference type="ARBA" id="ARBA00022606"/>
    </source>
</evidence>
<evidence type="ECO:0000256" key="1">
    <source>
        <dbReference type="ARBA" id="ARBA00022448"/>
    </source>
</evidence>
<keyword evidence="7" id="KW-0407">Ion channel</keyword>
<dbReference type="GeneID" id="64974217"/>
<dbReference type="SMART" id="SM00248">
    <property type="entry name" value="ANK"/>
    <property type="match status" value="8"/>
</dbReference>
<evidence type="ECO:0000256" key="9">
    <source>
        <dbReference type="SAM" id="SignalP"/>
    </source>
</evidence>